<dbReference type="GO" id="GO:0004497">
    <property type="term" value="F:monooxygenase activity"/>
    <property type="evidence" value="ECO:0007669"/>
    <property type="project" value="UniProtKB-KW"/>
</dbReference>
<dbReference type="Proteomes" id="UP000008063">
    <property type="component" value="Unassembled WGS sequence"/>
</dbReference>
<keyword evidence="5 6" id="KW-0408">Iron</keyword>
<dbReference type="InterPro" id="IPR002403">
    <property type="entry name" value="Cyt_P450_E_grp-IV"/>
</dbReference>
<dbReference type="PRINTS" id="PR00465">
    <property type="entry name" value="EP450IV"/>
</dbReference>
<dbReference type="Gene3D" id="1.10.630.10">
    <property type="entry name" value="Cytochrome P450"/>
    <property type="match status" value="1"/>
</dbReference>
<organism evidence="10">
    <name type="scientific">Serpula lacrymans var. lacrymans (strain S7.3)</name>
    <name type="common">Dry rot fungus</name>
    <dbReference type="NCBI Taxonomy" id="936435"/>
    <lineage>
        <taxon>Eukaryota</taxon>
        <taxon>Fungi</taxon>
        <taxon>Dikarya</taxon>
        <taxon>Basidiomycota</taxon>
        <taxon>Agaricomycotina</taxon>
        <taxon>Agaricomycetes</taxon>
        <taxon>Agaricomycetidae</taxon>
        <taxon>Boletales</taxon>
        <taxon>Coniophorineae</taxon>
        <taxon>Serpulaceae</taxon>
        <taxon>Serpula</taxon>
    </lineage>
</organism>
<evidence type="ECO:0000256" key="2">
    <source>
        <dbReference type="ARBA" id="ARBA00010617"/>
    </source>
</evidence>
<evidence type="ECO:0000256" key="5">
    <source>
        <dbReference type="ARBA" id="ARBA00023004"/>
    </source>
</evidence>
<dbReference type="eggNOG" id="KOG0157">
    <property type="taxonomic scope" value="Eukaryota"/>
</dbReference>
<name>F8PMS2_SERL3</name>
<keyword evidence="7" id="KW-0503">Monooxygenase</keyword>
<dbReference type="OrthoDB" id="1470350at2759"/>
<dbReference type="SUPFAM" id="SSF48264">
    <property type="entry name" value="Cytochrome P450"/>
    <property type="match status" value="1"/>
</dbReference>
<dbReference type="PRINTS" id="PR00385">
    <property type="entry name" value="P450"/>
</dbReference>
<reference evidence="10" key="1">
    <citation type="journal article" date="2011" name="Science">
        <title>The plant cell wall-decomposing machinery underlies the functional diversity of forest fungi.</title>
        <authorList>
            <person name="Eastwood D.C."/>
            <person name="Floudas D."/>
            <person name="Binder M."/>
            <person name="Majcherczyk A."/>
            <person name="Schneider P."/>
            <person name="Aerts A."/>
            <person name="Asiegbu F.O."/>
            <person name="Baker S.E."/>
            <person name="Barry K."/>
            <person name="Bendiksby M."/>
            <person name="Blumentritt M."/>
            <person name="Coutinho P.M."/>
            <person name="Cullen D."/>
            <person name="de Vries R.P."/>
            <person name="Gathman A."/>
            <person name="Goodell B."/>
            <person name="Henrissat B."/>
            <person name="Ihrmark K."/>
            <person name="Kauserud H."/>
            <person name="Kohler A."/>
            <person name="LaButti K."/>
            <person name="Lapidus A."/>
            <person name="Lavin J.L."/>
            <person name="Lee Y.-H."/>
            <person name="Lindquist E."/>
            <person name="Lilly W."/>
            <person name="Lucas S."/>
            <person name="Morin E."/>
            <person name="Murat C."/>
            <person name="Oguiza J.A."/>
            <person name="Park J."/>
            <person name="Pisabarro A.G."/>
            <person name="Riley R."/>
            <person name="Rosling A."/>
            <person name="Salamov A."/>
            <person name="Schmidt O."/>
            <person name="Schmutz J."/>
            <person name="Skrede I."/>
            <person name="Stenlid J."/>
            <person name="Wiebenga A."/>
            <person name="Xie X."/>
            <person name="Kuees U."/>
            <person name="Hibbett D.S."/>
            <person name="Hoffmeister D."/>
            <person name="Hoegberg N."/>
            <person name="Martin F."/>
            <person name="Grigoriev I.V."/>
            <person name="Watkinson S.C."/>
        </authorList>
    </citation>
    <scope>NUCLEOTIDE SEQUENCE [LARGE SCALE GENOMIC DNA]</scope>
    <source>
        <strain evidence="10">strain S7.3</strain>
    </source>
</reference>
<evidence type="ECO:0000256" key="4">
    <source>
        <dbReference type="ARBA" id="ARBA00023002"/>
    </source>
</evidence>
<feature type="transmembrane region" description="Helical" evidence="8">
    <location>
        <begin position="12"/>
        <end position="33"/>
    </location>
</feature>
<keyword evidence="4 7" id="KW-0560">Oxidoreductase</keyword>
<dbReference type="InterPro" id="IPR001128">
    <property type="entry name" value="Cyt_P450"/>
</dbReference>
<dbReference type="GO" id="GO:0016705">
    <property type="term" value="F:oxidoreductase activity, acting on paired donors, with incorporation or reduction of molecular oxygen"/>
    <property type="evidence" value="ECO:0007669"/>
    <property type="project" value="InterPro"/>
</dbReference>
<dbReference type="GO" id="GO:0020037">
    <property type="term" value="F:heme binding"/>
    <property type="evidence" value="ECO:0007669"/>
    <property type="project" value="InterPro"/>
</dbReference>
<evidence type="ECO:0000313" key="10">
    <source>
        <dbReference type="Proteomes" id="UP000008063"/>
    </source>
</evidence>
<dbReference type="InterPro" id="IPR036396">
    <property type="entry name" value="Cyt_P450_sf"/>
</dbReference>
<keyword evidence="8" id="KW-0812">Transmembrane</keyword>
<feature type="binding site" description="axial binding residue" evidence="6">
    <location>
        <position position="519"/>
    </location>
    <ligand>
        <name>heme</name>
        <dbReference type="ChEBI" id="CHEBI:30413"/>
    </ligand>
    <ligandPart>
        <name>Fe</name>
        <dbReference type="ChEBI" id="CHEBI:18248"/>
    </ligandPart>
</feature>
<dbReference type="InParanoid" id="F8PMS2"/>
<feature type="transmembrane region" description="Helical" evidence="8">
    <location>
        <begin position="53"/>
        <end position="71"/>
    </location>
</feature>
<accession>F8PMS2</accession>
<keyword evidence="10" id="KW-1185">Reference proteome</keyword>
<dbReference type="OMA" id="YEFVAIW"/>
<dbReference type="PROSITE" id="PS00086">
    <property type="entry name" value="CYTOCHROME_P450"/>
    <property type="match status" value="1"/>
</dbReference>
<sequence length="572" mass="64285">MMLRYGATAPGLEMLYIALGATGSIALTIYTYTLYSGLILTMQLPGFESHIDIWVALAATISLVVVAAMAYPDRYFGTKSRPDLPGPRGIPLLGNLIQLLPHRKRMLFYLAELEHQYGELFTFTMPGWGRNIVINRPEWLEHTRKQDGVGYGKGPTALAMFRQFPGVSSAFSTEGTRWKASRQVTKPIFISKTFDSHVSRAMSEIVPVAKELLTSAAKDGLEVDFDNFCGRIVLAIFCKTSMSVETNMLTSDPACLSTPDRMMDAVMTLNHISSGRLYDPLWQITEIFTGTRRAFNLVRSELYDIVNNIIQDRKMSCEDKGDFLSTLLSDSSLGAKDPDFLRDTLVTLLFASRDNTQNVLGWSLYEMSRKPEWFDKMREEALALKDLDGEVTRYGELSKYHIHLAVFYETLRLWPGVPKNARLALRDDVLPAIPEYGYGPVRISKGDYILWSDFSMMRNPKVTPHTLIDSMSLKGKNNIQVWGSDATDFNPARHLDAEGKFIKPSQPKFHAFGSGPRLCPGAQLSAYEFVAIWAAFLPSFDFKPVEMKDRLPTDALTMSMQGPFMITVESRA</sequence>
<comment type="cofactor">
    <cofactor evidence="1 6">
        <name>heme</name>
        <dbReference type="ChEBI" id="CHEBI:30413"/>
    </cofactor>
</comment>
<keyword evidence="8" id="KW-0472">Membrane</keyword>
<dbReference type="EMBL" id="GL945476">
    <property type="protein sequence ID" value="EGO02904.1"/>
    <property type="molecule type" value="Genomic_DNA"/>
</dbReference>
<keyword evidence="3 6" id="KW-0479">Metal-binding</keyword>
<dbReference type="HOGENOM" id="CLU_001570_27_2_1"/>
<evidence type="ECO:0000256" key="7">
    <source>
        <dbReference type="RuleBase" id="RU000461"/>
    </source>
</evidence>
<evidence type="ECO:0008006" key="11">
    <source>
        <dbReference type="Google" id="ProtNLM"/>
    </source>
</evidence>
<dbReference type="STRING" id="936435.F8PMS2"/>
<dbReference type="GO" id="GO:0005506">
    <property type="term" value="F:iron ion binding"/>
    <property type="evidence" value="ECO:0007669"/>
    <property type="project" value="InterPro"/>
</dbReference>
<dbReference type="Pfam" id="PF00067">
    <property type="entry name" value="p450"/>
    <property type="match status" value="2"/>
</dbReference>
<evidence type="ECO:0000256" key="3">
    <source>
        <dbReference type="ARBA" id="ARBA00022723"/>
    </source>
</evidence>
<dbReference type="GO" id="GO:0006629">
    <property type="term" value="P:lipid metabolic process"/>
    <property type="evidence" value="ECO:0007669"/>
    <property type="project" value="UniProtKB-ARBA"/>
</dbReference>
<protein>
    <recommendedName>
        <fullName evidence="11">Cytochrome P450</fullName>
    </recommendedName>
</protein>
<proteinExistence type="inferred from homology"/>
<evidence type="ECO:0000313" key="9">
    <source>
        <dbReference type="EMBL" id="EGO02904.1"/>
    </source>
</evidence>
<comment type="similarity">
    <text evidence="2 7">Belongs to the cytochrome P450 family.</text>
</comment>
<evidence type="ECO:0000256" key="8">
    <source>
        <dbReference type="SAM" id="Phobius"/>
    </source>
</evidence>
<dbReference type="AlphaFoldDB" id="F8PMS2"/>
<keyword evidence="8" id="KW-1133">Transmembrane helix</keyword>
<keyword evidence="6 7" id="KW-0349">Heme</keyword>
<dbReference type="InterPro" id="IPR017972">
    <property type="entry name" value="Cyt_P450_CS"/>
</dbReference>
<evidence type="ECO:0000256" key="6">
    <source>
        <dbReference type="PIRSR" id="PIRSR602403-1"/>
    </source>
</evidence>
<gene>
    <name evidence="9" type="ORF">SERLA73DRAFT_70394</name>
</gene>
<dbReference type="PANTHER" id="PTHR24296">
    <property type="entry name" value="CYTOCHROME P450"/>
    <property type="match status" value="1"/>
</dbReference>
<evidence type="ECO:0000256" key="1">
    <source>
        <dbReference type="ARBA" id="ARBA00001971"/>
    </source>
</evidence>